<protein>
    <submittedName>
        <fullName evidence="1">Uncharacterized protein</fullName>
    </submittedName>
</protein>
<dbReference type="AlphaFoldDB" id="A0A9X3NBK7"/>
<evidence type="ECO:0000313" key="1">
    <source>
        <dbReference type="EMBL" id="MDA0183089.1"/>
    </source>
</evidence>
<name>A0A9X3NBK7_9ACTN</name>
<dbReference type="Proteomes" id="UP001147653">
    <property type="component" value="Unassembled WGS sequence"/>
</dbReference>
<keyword evidence="2" id="KW-1185">Reference proteome</keyword>
<evidence type="ECO:0000313" key="2">
    <source>
        <dbReference type="Proteomes" id="UP001147653"/>
    </source>
</evidence>
<gene>
    <name evidence="1" type="ORF">OJ997_22460</name>
</gene>
<reference evidence="1" key="1">
    <citation type="submission" date="2022-10" db="EMBL/GenBank/DDBJ databases">
        <title>The WGS of Solirubrobacter phytolaccae KCTC 29190.</title>
        <authorList>
            <person name="Jiang Z."/>
        </authorList>
    </citation>
    <scope>NUCLEOTIDE SEQUENCE</scope>
    <source>
        <strain evidence="1">KCTC 29190</strain>
    </source>
</reference>
<sequence length="317" mass="34111">MTAWTTEIEIAYDFGHLYVHDGAGHWSDTAARVDLRMPHVGEFGVPVRLEGYGAKPALDLARWEQVTEFSLRVESESLAFASGTTGPVRVGIANGAYRARWSARDGEYRFQLWPGPASAPRAELKRRAGIASDLGDIPALLHDEGVQAAGSVVGTRVRGDALQLYVRLSAWRDRAWNRTLRCDGAVRWQATSEPFLSANLHAEHPGLLPFVDERGGLSFNGAVAEPERLEAALRAAHAQAAGGHIAFEEGLAARLAVGYGRLASGPVTLLRQYAHVADDHGVATNLTVTGPGRNGLSLLELGGTFVVAERFTIVETS</sequence>
<dbReference type="RefSeq" id="WP_270027473.1">
    <property type="nucleotide sequence ID" value="NZ_JAPDDP010000046.1"/>
</dbReference>
<organism evidence="1 2">
    <name type="scientific">Solirubrobacter phytolaccae</name>
    <dbReference type="NCBI Taxonomy" id="1404360"/>
    <lineage>
        <taxon>Bacteria</taxon>
        <taxon>Bacillati</taxon>
        <taxon>Actinomycetota</taxon>
        <taxon>Thermoleophilia</taxon>
        <taxon>Solirubrobacterales</taxon>
        <taxon>Solirubrobacteraceae</taxon>
        <taxon>Solirubrobacter</taxon>
    </lineage>
</organism>
<dbReference type="EMBL" id="JAPDDP010000046">
    <property type="protein sequence ID" value="MDA0183089.1"/>
    <property type="molecule type" value="Genomic_DNA"/>
</dbReference>
<comment type="caution">
    <text evidence="1">The sequence shown here is derived from an EMBL/GenBank/DDBJ whole genome shotgun (WGS) entry which is preliminary data.</text>
</comment>
<accession>A0A9X3NBK7</accession>
<proteinExistence type="predicted"/>